<proteinExistence type="predicted"/>
<evidence type="ECO:0000313" key="3">
    <source>
        <dbReference type="Proteomes" id="UP000327111"/>
    </source>
</evidence>
<dbReference type="EMBL" id="CABVIF010000010">
    <property type="protein sequence ID" value="VVP32832.1"/>
    <property type="molecule type" value="Genomic_DNA"/>
</dbReference>
<evidence type="ECO:0000313" key="2">
    <source>
        <dbReference type="EMBL" id="VVP32832.1"/>
    </source>
</evidence>
<protein>
    <submittedName>
        <fullName evidence="2">Uncharacterized protein</fullName>
    </submittedName>
</protein>
<reference evidence="2 3" key="1">
    <citation type="submission" date="2019-09" db="EMBL/GenBank/DDBJ databases">
        <authorList>
            <person name="Chandra G."/>
            <person name="Truman W A."/>
        </authorList>
    </citation>
    <scope>NUCLEOTIDE SEQUENCE [LARGE SCALE GENOMIC DNA]</scope>
    <source>
        <strain evidence="2">PS854</strain>
    </source>
</reference>
<feature type="transmembrane region" description="Helical" evidence="1">
    <location>
        <begin position="20"/>
        <end position="41"/>
    </location>
</feature>
<organism evidence="2 3">
    <name type="scientific">Pseudomonas fluorescens</name>
    <dbReference type="NCBI Taxonomy" id="294"/>
    <lineage>
        <taxon>Bacteria</taxon>
        <taxon>Pseudomonadati</taxon>
        <taxon>Pseudomonadota</taxon>
        <taxon>Gammaproteobacteria</taxon>
        <taxon>Pseudomonadales</taxon>
        <taxon>Pseudomonadaceae</taxon>
        <taxon>Pseudomonas</taxon>
    </lineage>
</organism>
<name>A0A5E7N6Z8_PSEFL</name>
<keyword evidence="1" id="KW-0812">Transmembrane</keyword>
<keyword evidence="1" id="KW-1133">Transmembrane helix</keyword>
<dbReference type="AlphaFoldDB" id="A0A5E7N6Z8"/>
<dbReference type="Proteomes" id="UP000327111">
    <property type="component" value="Unassembled WGS sequence"/>
</dbReference>
<evidence type="ECO:0000256" key="1">
    <source>
        <dbReference type="SAM" id="Phobius"/>
    </source>
</evidence>
<sequence length="165" mass="18551">MDLYSLHIFTPAAAAASVHWTTYVTALLTPMIAVIAAWVAYSQWTTARRKLKLDLFEKRLEVYDAARTAIGQILVNGKVSAEVESAYLIGIAGAKWLFDKKMDEYLNHELWMIISKLHAVQAEQIGAPQEERRAAVQKQFAVLGEINTQLQGIDSRFYPFLSLGH</sequence>
<accession>A0A5E7N6Z8</accession>
<gene>
    <name evidence="2" type="ORF">PS854_04400</name>
</gene>
<dbReference type="RefSeq" id="WP_150735288.1">
    <property type="nucleotide sequence ID" value="NZ_CABVIF010000010.1"/>
</dbReference>
<keyword evidence="1" id="KW-0472">Membrane</keyword>